<organism evidence="1 2">
    <name type="scientific">Membranihabitans marinus</name>
    <dbReference type="NCBI Taxonomy" id="1227546"/>
    <lineage>
        <taxon>Bacteria</taxon>
        <taxon>Pseudomonadati</taxon>
        <taxon>Bacteroidota</taxon>
        <taxon>Saprospiria</taxon>
        <taxon>Saprospirales</taxon>
        <taxon>Saprospiraceae</taxon>
        <taxon>Membranihabitans</taxon>
    </lineage>
</organism>
<protein>
    <submittedName>
        <fullName evidence="1">Uncharacterized protein</fullName>
    </submittedName>
</protein>
<sequence>MKLVKNIHLIQDSLSESDINELKQDAYNYARHAQLYFKVIHFDDSELIVEARQFKSPNENYFTEKEMSERTRDLFNRVFPNHELKVRLSPYNAPAVDIVTPAWVQERMSKKRMASKAIRDLTGIDKGNISKWISGSRKMSQPVKAMFYLLLND</sequence>
<gene>
    <name evidence="1" type="ORF">KUV50_06095</name>
</gene>
<keyword evidence="2" id="KW-1185">Reference proteome</keyword>
<dbReference type="RefSeq" id="WP_222579215.1">
    <property type="nucleotide sequence ID" value="NZ_JAHVHU010000006.1"/>
</dbReference>
<accession>A0A953HW87</accession>
<reference evidence="1" key="1">
    <citation type="submission" date="2021-06" db="EMBL/GenBank/DDBJ databases">
        <title>44 bacteria genomes isolated from Dapeng, Shenzhen.</title>
        <authorList>
            <person name="Zheng W."/>
            <person name="Yu S."/>
            <person name="Huang Y."/>
        </authorList>
    </citation>
    <scope>NUCLEOTIDE SEQUENCE</scope>
    <source>
        <strain evidence="1">DP5N28-2</strain>
    </source>
</reference>
<dbReference type="EMBL" id="JAHVHU010000006">
    <property type="protein sequence ID" value="MBY5957691.1"/>
    <property type="molecule type" value="Genomic_DNA"/>
</dbReference>
<proteinExistence type="predicted"/>
<name>A0A953HW87_9BACT</name>
<dbReference type="Proteomes" id="UP000753961">
    <property type="component" value="Unassembled WGS sequence"/>
</dbReference>
<evidence type="ECO:0000313" key="2">
    <source>
        <dbReference type="Proteomes" id="UP000753961"/>
    </source>
</evidence>
<comment type="caution">
    <text evidence="1">The sequence shown here is derived from an EMBL/GenBank/DDBJ whole genome shotgun (WGS) entry which is preliminary data.</text>
</comment>
<dbReference type="AlphaFoldDB" id="A0A953HW87"/>
<evidence type="ECO:0000313" key="1">
    <source>
        <dbReference type="EMBL" id="MBY5957691.1"/>
    </source>
</evidence>